<dbReference type="EMBL" id="QEQK01000006">
    <property type="protein sequence ID" value="PWN56322.1"/>
    <property type="molecule type" value="Genomic_DNA"/>
</dbReference>
<protein>
    <submittedName>
        <fullName evidence="2">Nuclear transport factor 2 family protein</fullName>
    </submittedName>
</protein>
<reference evidence="2 3" key="1">
    <citation type="submission" date="2018-05" db="EMBL/GenBank/DDBJ databases">
        <title>Abyssibacter profundi OUC007T gen. nov., sp. nov, a marine bacterium isolated from seawater of the Mariana Trench.</title>
        <authorList>
            <person name="Zhou S."/>
        </authorList>
    </citation>
    <scope>NUCLEOTIDE SEQUENCE [LARGE SCALE GENOMIC DNA]</scope>
    <source>
        <strain evidence="2 3">OUC007</strain>
    </source>
</reference>
<dbReference type="Gene3D" id="3.10.450.50">
    <property type="match status" value="1"/>
</dbReference>
<sequence length="148" mass="15966">MGERVVKQWLAAVAVIGALHAPAALGGEREVLADLLDRILAAADQRVMHETFWAEGLVYTSSSGQRFGKAEILAGFDPPADNADSPPAAVRYAAESVQIQLLEGAAVITFRLTADQGGERIGEYFNTGVFRLQQDGWKAVTWQATRIP</sequence>
<dbReference type="Proteomes" id="UP000251800">
    <property type="component" value="Unassembled WGS sequence"/>
</dbReference>
<proteinExistence type="predicted"/>
<organism evidence="2 3">
    <name type="scientific">Abyssibacter profundi</name>
    <dbReference type="NCBI Taxonomy" id="2182787"/>
    <lineage>
        <taxon>Bacteria</taxon>
        <taxon>Pseudomonadati</taxon>
        <taxon>Pseudomonadota</taxon>
        <taxon>Gammaproteobacteria</taxon>
        <taxon>Chromatiales</taxon>
        <taxon>Oceanococcaceae</taxon>
        <taxon>Abyssibacter</taxon>
    </lineage>
</organism>
<gene>
    <name evidence="2" type="ORF">DEH80_08660</name>
</gene>
<evidence type="ECO:0000313" key="3">
    <source>
        <dbReference type="Proteomes" id="UP000251800"/>
    </source>
</evidence>
<evidence type="ECO:0000259" key="1">
    <source>
        <dbReference type="Pfam" id="PF14534"/>
    </source>
</evidence>
<dbReference type="InterPro" id="IPR027843">
    <property type="entry name" value="DUF4440"/>
</dbReference>
<name>A0A363ULM6_9GAMM</name>
<feature type="domain" description="DUF4440" evidence="1">
    <location>
        <begin position="50"/>
        <end position="138"/>
    </location>
</feature>
<accession>A0A363ULM6</accession>
<dbReference type="AlphaFoldDB" id="A0A363ULM6"/>
<comment type="caution">
    <text evidence="2">The sequence shown here is derived from an EMBL/GenBank/DDBJ whole genome shotgun (WGS) entry which is preliminary data.</text>
</comment>
<dbReference type="Pfam" id="PF14534">
    <property type="entry name" value="DUF4440"/>
    <property type="match status" value="1"/>
</dbReference>
<evidence type="ECO:0000313" key="2">
    <source>
        <dbReference type="EMBL" id="PWN56322.1"/>
    </source>
</evidence>
<keyword evidence="3" id="KW-1185">Reference proteome</keyword>
<dbReference type="SUPFAM" id="SSF54427">
    <property type="entry name" value="NTF2-like"/>
    <property type="match status" value="1"/>
</dbReference>
<dbReference type="InterPro" id="IPR032710">
    <property type="entry name" value="NTF2-like_dom_sf"/>
</dbReference>
<dbReference type="OrthoDB" id="5768302at2"/>